<keyword evidence="7" id="KW-1185">Reference proteome</keyword>
<evidence type="ECO:0000259" key="5">
    <source>
        <dbReference type="PROSITE" id="PS51137"/>
    </source>
</evidence>
<evidence type="ECO:0000256" key="2">
    <source>
        <dbReference type="ARBA" id="ARBA00022525"/>
    </source>
</evidence>
<reference evidence="6 7" key="1">
    <citation type="submission" date="2024-02" db="EMBL/GenBank/DDBJ databases">
        <title>A chromosome-level genome assembly of Drosophila madeirensis, a fruit fly species endemic to Madeira island.</title>
        <authorList>
            <person name="Tomihara K."/>
            <person name="Llopart A."/>
            <person name="Yamamoto D."/>
        </authorList>
    </citation>
    <scope>NUCLEOTIDE SEQUENCE [LARGE SCALE GENOMIC DNA]</scope>
    <source>
        <strain evidence="6 7">RF1</strain>
    </source>
</reference>
<sequence>MYTMKTVAFLVVVLAAFACASCSSSYGAPAASSVPAPPCPKNYLFSCQPNLVPAPCAQQAPAAYGSAGAYTEQVPSYIGFAPYQQMQQYHQRIGNAALIDELRSLGQGIQGQQY</sequence>
<evidence type="ECO:0000313" key="7">
    <source>
        <dbReference type="Proteomes" id="UP001500889"/>
    </source>
</evidence>
<organism evidence="6 7">
    <name type="scientific">Drosophila madeirensis</name>
    <name type="common">Fruit fly</name>
    <dbReference type="NCBI Taxonomy" id="30013"/>
    <lineage>
        <taxon>Eukaryota</taxon>
        <taxon>Metazoa</taxon>
        <taxon>Ecdysozoa</taxon>
        <taxon>Arthropoda</taxon>
        <taxon>Hexapoda</taxon>
        <taxon>Insecta</taxon>
        <taxon>Pterygota</taxon>
        <taxon>Neoptera</taxon>
        <taxon>Endopterygota</taxon>
        <taxon>Diptera</taxon>
        <taxon>Brachycera</taxon>
        <taxon>Muscomorpha</taxon>
        <taxon>Ephydroidea</taxon>
        <taxon>Drosophilidae</taxon>
        <taxon>Drosophila</taxon>
        <taxon>Sophophora</taxon>
    </lineage>
</organism>
<dbReference type="AlphaFoldDB" id="A0AAU9FJA0"/>
<evidence type="ECO:0000313" key="6">
    <source>
        <dbReference type="EMBL" id="BFF95833.1"/>
    </source>
</evidence>
<dbReference type="PROSITE" id="PS51257">
    <property type="entry name" value="PROKAR_LIPOPROTEIN"/>
    <property type="match status" value="1"/>
</dbReference>
<keyword evidence="3 4" id="KW-0732">Signal</keyword>
<accession>A0AAU9FJA0</accession>
<evidence type="ECO:0000256" key="4">
    <source>
        <dbReference type="SAM" id="SignalP"/>
    </source>
</evidence>
<feature type="chain" id="PRO_5043661585" evidence="4">
    <location>
        <begin position="23"/>
        <end position="114"/>
    </location>
</feature>
<dbReference type="Proteomes" id="UP001500889">
    <property type="component" value="Chromosome U"/>
</dbReference>
<comment type="subcellular location">
    <subcellularLocation>
        <location evidence="1">Secreted</location>
    </subcellularLocation>
</comment>
<dbReference type="GO" id="GO:0005576">
    <property type="term" value="C:extracellular region"/>
    <property type="evidence" value="ECO:0007669"/>
    <property type="project" value="UniProtKB-SubCell"/>
</dbReference>
<dbReference type="Pfam" id="PF10542">
    <property type="entry name" value="Vitelline_membr"/>
    <property type="match status" value="1"/>
</dbReference>
<feature type="signal peptide" evidence="4">
    <location>
        <begin position="1"/>
        <end position="22"/>
    </location>
</feature>
<dbReference type="PROSITE" id="PS51137">
    <property type="entry name" value="VM"/>
    <property type="match status" value="1"/>
</dbReference>
<gene>
    <name evidence="6" type="ORF">DMAD_13154</name>
</gene>
<evidence type="ECO:0000256" key="1">
    <source>
        <dbReference type="ARBA" id="ARBA00004613"/>
    </source>
</evidence>
<evidence type="ECO:0000256" key="3">
    <source>
        <dbReference type="ARBA" id="ARBA00022729"/>
    </source>
</evidence>
<dbReference type="EMBL" id="AP029264">
    <property type="protein sequence ID" value="BFF95833.1"/>
    <property type="molecule type" value="Genomic_DNA"/>
</dbReference>
<dbReference type="InterPro" id="IPR013135">
    <property type="entry name" value="Vitelline_membr_Cys-rich-dom"/>
</dbReference>
<keyword evidence="2" id="KW-0964">Secreted</keyword>
<feature type="domain" description="VM" evidence="5">
    <location>
        <begin position="33"/>
        <end position="71"/>
    </location>
</feature>
<name>A0AAU9FJA0_DROMD</name>
<protein>
    <submittedName>
        <fullName evidence="6">Vitelline membrane protein Vm32E</fullName>
    </submittedName>
</protein>
<proteinExistence type="predicted"/>